<accession>A0AAE2D8C0</accession>
<comment type="similarity">
    <text evidence="4">Belongs to the CDIP1/LITAF family.</text>
</comment>
<sequence>MKVTYLFCRHKAVVYFFETSSSSPRFVTSNIFNQQIAVDSLIIYYFNVQKYAEPIGVQEAFRDKPANLRCPSCGKNISTQLEYHNGLLTYASCVCIFLFGGACGCCLIPFCVKACKDVDHKCPSCQRYIGSFRRLGD</sequence>
<dbReference type="GO" id="GO:0008270">
    <property type="term" value="F:zinc ion binding"/>
    <property type="evidence" value="ECO:0007669"/>
    <property type="project" value="TreeGrafter"/>
</dbReference>
<keyword evidence="7 8" id="KW-0472">Membrane</keyword>
<keyword evidence="8" id="KW-1133">Transmembrane helix</keyword>
<dbReference type="GO" id="GO:0098560">
    <property type="term" value="C:cytoplasmic side of late endosome membrane"/>
    <property type="evidence" value="ECO:0007669"/>
    <property type="project" value="TreeGrafter"/>
</dbReference>
<evidence type="ECO:0000256" key="2">
    <source>
        <dbReference type="ARBA" id="ARBA00004481"/>
    </source>
</evidence>
<gene>
    <name evidence="10" type="ORF">MN116_001952</name>
</gene>
<evidence type="ECO:0000256" key="5">
    <source>
        <dbReference type="ARBA" id="ARBA00022723"/>
    </source>
</evidence>
<proteinExistence type="inferred from homology"/>
<evidence type="ECO:0000256" key="3">
    <source>
        <dbReference type="ARBA" id="ARBA00004630"/>
    </source>
</evidence>
<organism evidence="10 11">
    <name type="scientific">Schistosoma mekongi</name>
    <name type="common">Parasitic worm</name>
    <dbReference type="NCBI Taxonomy" id="38744"/>
    <lineage>
        <taxon>Eukaryota</taxon>
        <taxon>Metazoa</taxon>
        <taxon>Spiralia</taxon>
        <taxon>Lophotrochozoa</taxon>
        <taxon>Platyhelminthes</taxon>
        <taxon>Trematoda</taxon>
        <taxon>Digenea</taxon>
        <taxon>Strigeidida</taxon>
        <taxon>Schistosomatoidea</taxon>
        <taxon>Schistosomatidae</taxon>
        <taxon>Schistosoma</taxon>
    </lineage>
</organism>
<comment type="subcellular location">
    <subcellularLocation>
        <location evidence="2">Endosome membrane</location>
        <topology evidence="2">Peripheral membrane protein</topology>
    </subcellularLocation>
    <subcellularLocation>
        <location evidence="1">Late endosome membrane</location>
    </subcellularLocation>
    <subcellularLocation>
        <location evidence="3">Lysosome membrane</location>
        <topology evidence="3">Peripheral membrane protein</topology>
        <orientation evidence="3">Cytoplasmic side</orientation>
    </subcellularLocation>
</comment>
<reference evidence="10" key="2">
    <citation type="journal article" date="2023" name="Infect Dis Poverty">
        <title>Chromosome-scale genome of the human blood fluke Schistosoma mekongi and its implications for public health.</title>
        <authorList>
            <person name="Zhou M."/>
            <person name="Xu L."/>
            <person name="Xu D."/>
            <person name="Chen W."/>
            <person name="Khan J."/>
            <person name="Hu Y."/>
            <person name="Huang H."/>
            <person name="Wei H."/>
            <person name="Zhang Y."/>
            <person name="Chusongsang P."/>
            <person name="Tanasarnprasert K."/>
            <person name="Hu X."/>
            <person name="Limpanont Y."/>
            <person name="Lv Z."/>
        </authorList>
    </citation>
    <scope>NUCLEOTIDE SEQUENCE</scope>
    <source>
        <strain evidence="10">LV_2022a</strain>
    </source>
</reference>
<protein>
    <recommendedName>
        <fullName evidence="9">LITAF domain-containing protein</fullName>
    </recommendedName>
</protein>
<name>A0AAE2D8C0_SCHME</name>
<dbReference type="EMBL" id="JALJAT010000001">
    <property type="protein sequence ID" value="KAK4474837.1"/>
    <property type="molecule type" value="Genomic_DNA"/>
</dbReference>
<dbReference type="InterPro" id="IPR037519">
    <property type="entry name" value="LITAF_fam"/>
</dbReference>
<evidence type="ECO:0000256" key="8">
    <source>
        <dbReference type="SAM" id="Phobius"/>
    </source>
</evidence>
<evidence type="ECO:0000256" key="6">
    <source>
        <dbReference type="ARBA" id="ARBA00022833"/>
    </source>
</evidence>
<comment type="caution">
    <text evidence="10">The sequence shown here is derived from an EMBL/GenBank/DDBJ whole genome shotgun (WGS) entry which is preliminary data.</text>
</comment>
<evidence type="ECO:0000256" key="1">
    <source>
        <dbReference type="ARBA" id="ARBA00004414"/>
    </source>
</evidence>
<dbReference type="SMART" id="SM00714">
    <property type="entry name" value="LITAF"/>
    <property type="match status" value="1"/>
</dbReference>
<evidence type="ECO:0000313" key="10">
    <source>
        <dbReference type="EMBL" id="KAK4474837.1"/>
    </source>
</evidence>
<evidence type="ECO:0000259" key="9">
    <source>
        <dbReference type="PROSITE" id="PS51837"/>
    </source>
</evidence>
<keyword evidence="11" id="KW-1185">Reference proteome</keyword>
<dbReference type="InterPro" id="IPR006629">
    <property type="entry name" value="LITAF"/>
</dbReference>
<dbReference type="PANTHER" id="PTHR23292:SF47">
    <property type="entry name" value="LITAF DOMAIN-CONTAINING PROTEIN"/>
    <property type="match status" value="1"/>
</dbReference>
<keyword evidence="5" id="KW-0479">Metal-binding</keyword>
<evidence type="ECO:0000256" key="4">
    <source>
        <dbReference type="ARBA" id="ARBA00005975"/>
    </source>
</evidence>
<dbReference type="Pfam" id="PF10601">
    <property type="entry name" value="zf-LITAF-like"/>
    <property type="match status" value="1"/>
</dbReference>
<reference evidence="10" key="1">
    <citation type="submission" date="2022-04" db="EMBL/GenBank/DDBJ databases">
        <authorList>
            <person name="Xu L."/>
            <person name="Lv Z."/>
        </authorList>
    </citation>
    <scope>NUCLEOTIDE SEQUENCE</scope>
    <source>
        <strain evidence="10">LV_2022a</strain>
    </source>
</reference>
<dbReference type="GO" id="GO:0005634">
    <property type="term" value="C:nucleus"/>
    <property type="evidence" value="ECO:0007669"/>
    <property type="project" value="TreeGrafter"/>
</dbReference>
<dbReference type="PROSITE" id="PS51837">
    <property type="entry name" value="LITAF"/>
    <property type="match status" value="1"/>
</dbReference>
<evidence type="ECO:0000256" key="7">
    <source>
        <dbReference type="ARBA" id="ARBA00023136"/>
    </source>
</evidence>
<dbReference type="Proteomes" id="UP001292079">
    <property type="component" value="Unassembled WGS sequence"/>
</dbReference>
<dbReference type="GO" id="GO:0098574">
    <property type="term" value="C:cytoplasmic side of lysosomal membrane"/>
    <property type="evidence" value="ECO:0007669"/>
    <property type="project" value="TreeGrafter"/>
</dbReference>
<dbReference type="PANTHER" id="PTHR23292">
    <property type="entry name" value="LIPOPOLYSACCHARIDE-INDUCED TUMOR NECROSIS FACTOR-ALPHA FACTOR"/>
    <property type="match status" value="1"/>
</dbReference>
<dbReference type="AlphaFoldDB" id="A0AAE2D8C0"/>
<feature type="transmembrane region" description="Helical" evidence="8">
    <location>
        <begin position="87"/>
        <end position="110"/>
    </location>
</feature>
<evidence type="ECO:0000313" key="11">
    <source>
        <dbReference type="Proteomes" id="UP001292079"/>
    </source>
</evidence>
<feature type="domain" description="LITAF" evidence="9">
    <location>
        <begin position="49"/>
        <end position="134"/>
    </location>
</feature>
<keyword evidence="6" id="KW-0862">Zinc</keyword>
<keyword evidence="8" id="KW-0812">Transmembrane</keyword>